<dbReference type="KEGG" id="alp:LPB137_08480"/>
<dbReference type="SMART" id="SM00267">
    <property type="entry name" value="GGDEF"/>
    <property type="match status" value="1"/>
</dbReference>
<dbReference type="InterPro" id="IPR029787">
    <property type="entry name" value="Nucleotide_cyclase"/>
</dbReference>
<dbReference type="InterPro" id="IPR043128">
    <property type="entry name" value="Rev_trsase/Diguanyl_cyclase"/>
</dbReference>
<reference evidence="4 5" key="1">
    <citation type="submission" date="2017-01" db="EMBL/GenBank/DDBJ databases">
        <title>Genome sequencing of Arcobacter sp. LPB0137.</title>
        <authorList>
            <person name="Lee G.-W."/>
            <person name="Yi H."/>
        </authorList>
    </citation>
    <scope>NUCLEOTIDE SEQUENCE [LARGE SCALE GENOMIC DNA]</scope>
    <source>
        <strain evidence="4 5">LPB0137</strain>
    </source>
</reference>
<protein>
    <recommendedName>
        <fullName evidence="1">diguanylate cyclase</fullName>
        <ecNumber evidence="1">2.7.7.65</ecNumber>
    </recommendedName>
</protein>
<dbReference type="EC" id="2.7.7.65" evidence="1"/>
<evidence type="ECO:0000313" key="5">
    <source>
        <dbReference type="Proteomes" id="UP000186074"/>
    </source>
</evidence>
<gene>
    <name evidence="4" type="ORF">LPB137_08480</name>
</gene>
<dbReference type="InterPro" id="IPR050469">
    <property type="entry name" value="Diguanylate_Cyclase"/>
</dbReference>
<dbReference type="OrthoDB" id="9772835at2"/>
<dbReference type="PROSITE" id="PS50887">
    <property type="entry name" value="GGDEF"/>
    <property type="match status" value="1"/>
</dbReference>
<dbReference type="SUPFAM" id="SSF55073">
    <property type="entry name" value="Nucleotide cyclase"/>
    <property type="match status" value="1"/>
</dbReference>
<organism evidence="4 5">
    <name type="scientific">Poseidonibacter parvus</name>
    <dbReference type="NCBI Taxonomy" id="1850254"/>
    <lineage>
        <taxon>Bacteria</taxon>
        <taxon>Pseudomonadati</taxon>
        <taxon>Campylobacterota</taxon>
        <taxon>Epsilonproteobacteria</taxon>
        <taxon>Campylobacterales</taxon>
        <taxon>Arcobacteraceae</taxon>
        <taxon>Poseidonibacter</taxon>
    </lineage>
</organism>
<evidence type="ECO:0000313" key="4">
    <source>
        <dbReference type="EMBL" id="APW65890.1"/>
    </source>
</evidence>
<name>A0A1P8KMU5_9BACT</name>
<dbReference type="PANTHER" id="PTHR45138">
    <property type="entry name" value="REGULATORY COMPONENTS OF SENSORY TRANSDUCTION SYSTEM"/>
    <property type="match status" value="1"/>
</dbReference>
<dbReference type="Pfam" id="PF00990">
    <property type="entry name" value="GGDEF"/>
    <property type="match status" value="1"/>
</dbReference>
<comment type="catalytic activity">
    <reaction evidence="2">
        <text>2 GTP = 3',3'-c-di-GMP + 2 diphosphate</text>
        <dbReference type="Rhea" id="RHEA:24898"/>
        <dbReference type="ChEBI" id="CHEBI:33019"/>
        <dbReference type="ChEBI" id="CHEBI:37565"/>
        <dbReference type="ChEBI" id="CHEBI:58805"/>
        <dbReference type="EC" id="2.7.7.65"/>
    </reaction>
</comment>
<dbReference type="NCBIfam" id="TIGR00254">
    <property type="entry name" value="GGDEF"/>
    <property type="match status" value="1"/>
</dbReference>
<dbReference type="PANTHER" id="PTHR45138:SF9">
    <property type="entry name" value="DIGUANYLATE CYCLASE DGCM-RELATED"/>
    <property type="match status" value="1"/>
</dbReference>
<proteinExistence type="predicted"/>
<dbReference type="InterPro" id="IPR000160">
    <property type="entry name" value="GGDEF_dom"/>
</dbReference>
<dbReference type="GO" id="GO:1902201">
    <property type="term" value="P:negative regulation of bacterial-type flagellum-dependent cell motility"/>
    <property type="evidence" value="ECO:0007669"/>
    <property type="project" value="TreeGrafter"/>
</dbReference>
<evidence type="ECO:0000256" key="2">
    <source>
        <dbReference type="ARBA" id="ARBA00034247"/>
    </source>
</evidence>
<dbReference type="AlphaFoldDB" id="A0A1P8KMU5"/>
<feature type="domain" description="GGDEF" evidence="3">
    <location>
        <begin position="149"/>
        <end position="279"/>
    </location>
</feature>
<sequence length="279" mass="32485">MQKISVSKELFEDILLKKILVLSKENNKYWKKILLEPKIVNDNIEYSIKQFDNLTITNGLGKDSPLLVIECKKIDYSSSKDCFEFSLGKIIEQKNTNLEENYKDNLIEELLREKELLKDQMNRDHLTKVYNRRKMEDDLKVFSRQSNSSFLSAIFIDADRFKGINDNFGHEAGDKALIYLANKLKKHAEVLNGEVYRYGGEEFIILCFITKNHILQKLNELKEDIKSKKLYHPLRDISITVSIGVSFLSDCNNVDEMIQKADKGVYKAKDNGRDRIEFV</sequence>
<evidence type="ECO:0000256" key="1">
    <source>
        <dbReference type="ARBA" id="ARBA00012528"/>
    </source>
</evidence>
<dbReference type="GO" id="GO:0005886">
    <property type="term" value="C:plasma membrane"/>
    <property type="evidence" value="ECO:0007669"/>
    <property type="project" value="TreeGrafter"/>
</dbReference>
<dbReference type="Gene3D" id="3.30.70.270">
    <property type="match status" value="1"/>
</dbReference>
<dbReference type="EMBL" id="CP019070">
    <property type="protein sequence ID" value="APW65890.1"/>
    <property type="molecule type" value="Genomic_DNA"/>
</dbReference>
<dbReference type="RefSeq" id="WP_076087028.1">
    <property type="nucleotide sequence ID" value="NZ_CP019070.1"/>
</dbReference>
<dbReference type="STRING" id="1850254.LPB137_08480"/>
<accession>A0A1P8KMU5</accession>
<dbReference type="CDD" id="cd01949">
    <property type="entry name" value="GGDEF"/>
    <property type="match status" value="1"/>
</dbReference>
<dbReference type="Proteomes" id="UP000186074">
    <property type="component" value="Chromosome"/>
</dbReference>
<dbReference type="GO" id="GO:0043709">
    <property type="term" value="P:cell adhesion involved in single-species biofilm formation"/>
    <property type="evidence" value="ECO:0007669"/>
    <property type="project" value="TreeGrafter"/>
</dbReference>
<evidence type="ECO:0000259" key="3">
    <source>
        <dbReference type="PROSITE" id="PS50887"/>
    </source>
</evidence>
<dbReference type="GO" id="GO:0052621">
    <property type="term" value="F:diguanylate cyclase activity"/>
    <property type="evidence" value="ECO:0007669"/>
    <property type="project" value="UniProtKB-EC"/>
</dbReference>
<keyword evidence="5" id="KW-1185">Reference proteome</keyword>